<evidence type="ECO:0000313" key="2">
    <source>
        <dbReference type="Proteomes" id="UP000230064"/>
    </source>
</evidence>
<sequence length="76" mass="9081">MKVKWGFRHLFYWARSLALARNLALVLYSKTGWKKSKIKEPTTELKTNRPVLQELFEDIKQFKKLIKIILTYKLIG</sequence>
<name>A0A2M7MFP3_9BACT</name>
<dbReference type="EMBL" id="PFJR01000005">
    <property type="protein sequence ID" value="PIX88671.1"/>
    <property type="molecule type" value="Genomic_DNA"/>
</dbReference>
<organism evidence="1 2">
    <name type="scientific">Candidatus Nealsonbacteria bacterium CG_4_10_14_3_um_filter_36_16</name>
    <dbReference type="NCBI Taxonomy" id="1974685"/>
    <lineage>
        <taxon>Bacteria</taxon>
        <taxon>Candidatus Nealsoniibacteriota</taxon>
    </lineage>
</organism>
<protein>
    <submittedName>
        <fullName evidence="1">Uncharacterized protein</fullName>
    </submittedName>
</protein>
<evidence type="ECO:0000313" key="1">
    <source>
        <dbReference type="EMBL" id="PIX88671.1"/>
    </source>
</evidence>
<reference evidence="2" key="1">
    <citation type="submission" date="2017-09" db="EMBL/GenBank/DDBJ databases">
        <title>Depth-based differentiation of microbial function through sediment-hosted aquifers and enrichment of novel symbionts in the deep terrestrial subsurface.</title>
        <authorList>
            <person name="Probst A.J."/>
            <person name="Ladd B."/>
            <person name="Jarett J.K."/>
            <person name="Geller-Mcgrath D.E."/>
            <person name="Sieber C.M.K."/>
            <person name="Emerson J.B."/>
            <person name="Anantharaman K."/>
            <person name="Thomas B.C."/>
            <person name="Malmstrom R."/>
            <person name="Stieglmeier M."/>
            <person name="Klingl A."/>
            <person name="Woyke T."/>
            <person name="Ryan C.M."/>
            <person name="Banfield J.F."/>
        </authorList>
    </citation>
    <scope>NUCLEOTIDE SEQUENCE [LARGE SCALE GENOMIC DNA]</scope>
</reference>
<proteinExistence type="predicted"/>
<dbReference type="AlphaFoldDB" id="A0A2M7MFP3"/>
<comment type="caution">
    <text evidence="1">The sequence shown here is derived from an EMBL/GenBank/DDBJ whole genome shotgun (WGS) entry which is preliminary data.</text>
</comment>
<gene>
    <name evidence="1" type="ORF">COZ30_00270</name>
</gene>
<dbReference type="Proteomes" id="UP000230064">
    <property type="component" value="Unassembled WGS sequence"/>
</dbReference>
<accession>A0A2M7MFP3</accession>